<dbReference type="OrthoDB" id="4748009at2"/>
<protein>
    <recommendedName>
        <fullName evidence="4">Secreted protein</fullName>
    </recommendedName>
</protein>
<keyword evidence="3" id="KW-1185">Reference proteome</keyword>
<dbReference type="Proteomes" id="UP000094243">
    <property type="component" value="Unassembled WGS sequence"/>
</dbReference>
<feature type="signal peptide" evidence="1">
    <location>
        <begin position="1"/>
        <end position="24"/>
    </location>
</feature>
<dbReference type="AlphaFoldDB" id="A0A1E3R6C9"/>
<dbReference type="EMBL" id="MIGZ01000183">
    <property type="protein sequence ID" value="ODQ85413.1"/>
    <property type="molecule type" value="Genomic_DNA"/>
</dbReference>
<organism evidence="2 3">
    <name type="scientific">Mycolicibacterium holsaticum</name>
    <dbReference type="NCBI Taxonomy" id="152142"/>
    <lineage>
        <taxon>Bacteria</taxon>
        <taxon>Bacillati</taxon>
        <taxon>Actinomycetota</taxon>
        <taxon>Actinomycetes</taxon>
        <taxon>Mycobacteriales</taxon>
        <taxon>Mycobacteriaceae</taxon>
        <taxon>Mycolicibacterium</taxon>
    </lineage>
</organism>
<name>A0A1E3R6C9_9MYCO</name>
<gene>
    <name evidence="2" type="ORF">BHQ17_23285</name>
</gene>
<accession>A0A1E3R6C9</accession>
<reference evidence="3" key="1">
    <citation type="submission" date="2016-09" db="EMBL/GenBank/DDBJ databases">
        <authorList>
            <person name="Greninger A.L."/>
            <person name="Jerome K.R."/>
            <person name="Mcnair B."/>
            <person name="Wallis C."/>
            <person name="Fang F."/>
        </authorList>
    </citation>
    <scope>NUCLEOTIDE SEQUENCE [LARGE SCALE GENOMIC DNA]</scope>
    <source>
        <strain evidence="3">M7</strain>
    </source>
</reference>
<keyword evidence="1" id="KW-0732">Signal</keyword>
<evidence type="ECO:0000256" key="1">
    <source>
        <dbReference type="SAM" id="SignalP"/>
    </source>
</evidence>
<evidence type="ECO:0008006" key="4">
    <source>
        <dbReference type="Google" id="ProtNLM"/>
    </source>
</evidence>
<evidence type="ECO:0000313" key="3">
    <source>
        <dbReference type="Proteomes" id="UP000094243"/>
    </source>
</evidence>
<proteinExistence type="predicted"/>
<comment type="caution">
    <text evidence="2">The sequence shown here is derived from an EMBL/GenBank/DDBJ whole genome shotgun (WGS) entry which is preliminary data.</text>
</comment>
<sequence>MIREFLAAVAVVGLAIGTAPVASADDDLLYHDSPGRYPSDVPGMNYEAHLTAPCTNMERFTFGRGPGGEVLQCRWIENQWPPVYTGFWVAAYQLYGVQEIGSPCPKPQSAAQAPDGRPLLCRGPEGWQPGFFTRAGFFPR</sequence>
<evidence type="ECO:0000313" key="2">
    <source>
        <dbReference type="EMBL" id="ODQ85413.1"/>
    </source>
</evidence>
<dbReference type="RefSeq" id="WP_069407443.1">
    <property type="nucleotide sequence ID" value="NZ_JBHRZJ010000013.1"/>
</dbReference>
<feature type="chain" id="PRO_5009134585" description="Secreted protein" evidence="1">
    <location>
        <begin position="25"/>
        <end position="140"/>
    </location>
</feature>